<keyword evidence="5" id="KW-0862">Zinc</keyword>
<evidence type="ECO:0008006" key="18">
    <source>
        <dbReference type="Google" id="ProtNLM"/>
    </source>
</evidence>
<evidence type="ECO:0000256" key="2">
    <source>
        <dbReference type="ARBA" id="ARBA00022692"/>
    </source>
</evidence>
<keyword evidence="9" id="KW-0449">Lipoprotein</keyword>
<dbReference type="SMART" id="SM00290">
    <property type="entry name" value="ZnF_UBP"/>
    <property type="match status" value="1"/>
</dbReference>
<evidence type="ECO:0000256" key="13">
    <source>
        <dbReference type="SAM" id="Phobius"/>
    </source>
</evidence>
<dbReference type="EMBL" id="LT554760">
    <property type="protein sequence ID" value="SAM07513.1"/>
    <property type="molecule type" value="Genomic_DNA"/>
</dbReference>
<feature type="region of interest" description="Disordered" evidence="12">
    <location>
        <begin position="736"/>
        <end position="831"/>
    </location>
</feature>
<comment type="subcellular location">
    <subcellularLocation>
        <location evidence="1">Membrane</location>
        <topology evidence="1">Multi-pass membrane protein</topology>
    </subcellularLocation>
</comment>
<feature type="domain" description="RING-type" evidence="14">
    <location>
        <begin position="569"/>
        <end position="609"/>
    </location>
</feature>
<dbReference type="GO" id="GO:0005737">
    <property type="term" value="C:cytoplasm"/>
    <property type="evidence" value="ECO:0007669"/>
    <property type="project" value="TreeGrafter"/>
</dbReference>
<dbReference type="InterPro" id="IPR047243">
    <property type="entry name" value="RING-H2_BRAP2"/>
</dbReference>
<evidence type="ECO:0000256" key="12">
    <source>
        <dbReference type="SAM" id="MobiDB-lite"/>
    </source>
</evidence>
<name>A0A163KEP9_ABSGL</name>
<keyword evidence="3" id="KW-0479">Metal-binding</keyword>
<dbReference type="GO" id="GO:0061630">
    <property type="term" value="F:ubiquitin protein ligase activity"/>
    <property type="evidence" value="ECO:0007669"/>
    <property type="project" value="TreeGrafter"/>
</dbReference>
<organism evidence="16">
    <name type="scientific">Absidia glauca</name>
    <name type="common">Pin mould</name>
    <dbReference type="NCBI Taxonomy" id="4829"/>
    <lineage>
        <taxon>Eukaryota</taxon>
        <taxon>Fungi</taxon>
        <taxon>Fungi incertae sedis</taxon>
        <taxon>Mucoromycota</taxon>
        <taxon>Mucoromycotina</taxon>
        <taxon>Mucoromycetes</taxon>
        <taxon>Mucorales</taxon>
        <taxon>Cunninghamellaceae</taxon>
        <taxon>Absidia</taxon>
    </lineage>
</organism>
<dbReference type="InterPro" id="IPR001841">
    <property type="entry name" value="Znf_RING"/>
</dbReference>
<sequence length="1037" mass="116171">MFFVFVVNLEQENGHSMEQMSIPTNMSSTPTVYNRLIVPLLIKSDYSNVPAGGVLIAFATLFVFMASICYTRIIYSDPGHPEQTPSLQTVESGTSQNSQSYLPRYCYSPSLFDKQTQTNLPLPLQQDTTILPALSISEPNGTPRFCDVCKCVKPDRTHHCSDCNVCVLKMDHAIPLVVIAMRDHNEALDPQWIVFLIIAFIFGLTVCGFSLAHGQYILVNRTTLESLSTRPDHVRVDFDTSGHNYEVVTTSLHDRFWNVGKMANWQSVMGDHPIGWFQPTDLPQSIFDTPLPLPLAKEDTLQLFDCYYHGLDHVGSYRQSTTTVADDDLEKHNDPQLQQNQQSVDTLLEMHALRITDSDNDLGEDSSKDNATVNATTNQKTNINGNNDFRLGPMDVECIDRTNQQQQQQQQHGTLGYGIIHFYRDKQPALDDLMPDMLAAIPPPDDMGSITCTLAVPSSMTTQDFLTFVKPFDDTVLQYRFIRDVAPNKYMVLMKFKDVQSAYHYHHKFNGRPFHGMEPEICHIVFLASVTWLAHVQPPPYPTLKDTLLVEREQQLPSQLCDTIELPTCPVCLERLDKNVTGLLGINCQHSFDCGCLGKWGDGNCHICRFSEKPVLEGIGRDVVTPNNEDTNYSGPRRNQQGWLLSRHANDGRLCCYVCGEMGSLWICMVCGHIGCGRYQEAHAYDHYMETCHLFALEIDTQRVWDYEGDGYVHRLLQNTVDGKLVEFPGSSSSLLSYPHGDGSQEKNDIPGSSSSSSSRPPGDEQHSNTDRSGARLDGWYGYGGSSAANPTRSTKTTLSPSSSSSSAMLTKPSLSPPPPTKASASSAGSSLINCKSHGSEGRVTHGWSESAHQHDKLEAMSMEYTTLLTSQLESQRIYYEDQLDAVTRQLSYLTAQKSDLDKQHQLAATHHHHLAIQSTSLQHENETLQRAQTLLQGKSDTWKEQYDVERRNWEEKKKVTTALSDNNAALKRILEEKQTMVAEMNEELRDLTFFVEARNTIQQQMPDMVGGSVGTAQRTTGKSSSQHRRGGKKGKR</sequence>
<keyword evidence="8" id="KW-0564">Palmitate</keyword>
<feature type="transmembrane region" description="Helical" evidence="13">
    <location>
        <begin position="192"/>
        <end position="212"/>
    </location>
</feature>
<evidence type="ECO:0000256" key="6">
    <source>
        <dbReference type="ARBA" id="ARBA00022989"/>
    </source>
</evidence>
<feature type="compositionally biased region" description="Low complexity" evidence="12">
    <location>
        <begin position="822"/>
        <end position="831"/>
    </location>
</feature>
<evidence type="ECO:0000313" key="17">
    <source>
        <dbReference type="Proteomes" id="UP000078561"/>
    </source>
</evidence>
<evidence type="ECO:0000256" key="5">
    <source>
        <dbReference type="ARBA" id="ARBA00022833"/>
    </source>
</evidence>
<dbReference type="GO" id="GO:0016567">
    <property type="term" value="P:protein ubiquitination"/>
    <property type="evidence" value="ECO:0007669"/>
    <property type="project" value="TreeGrafter"/>
</dbReference>
<dbReference type="Gene3D" id="3.30.40.10">
    <property type="entry name" value="Zinc/RING finger domain, C3HC4 (zinc finger)"/>
    <property type="match status" value="2"/>
</dbReference>
<dbReference type="GO" id="GO:0016020">
    <property type="term" value="C:membrane"/>
    <property type="evidence" value="ECO:0007669"/>
    <property type="project" value="UniProtKB-SubCell"/>
</dbReference>
<feature type="compositionally biased region" description="Basic and acidic residues" evidence="12">
    <location>
        <begin position="762"/>
        <end position="775"/>
    </location>
</feature>
<dbReference type="FunCoup" id="A0A163KEP9">
    <property type="interactions" value="1038"/>
</dbReference>
<comment type="catalytic activity">
    <reaction evidence="10">
        <text>L-cysteinyl-[protein] + hexadecanoyl-CoA = S-hexadecanoyl-L-cysteinyl-[protein] + CoA</text>
        <dbReference type="Rhea" id="RHEA:36683"/>
        <dbReference type="Rhea" id="RHEA-COMP:10131"/>
        <dbReference type="Rhea" id="RHEA-COMP:11032"/>
        <dbReference type="ChEBI" id="CHEBI:29950"/>
        <dbReference type="ChEBI" id="CHEBI:57287"/>
        <dbReference type="ChEBI" id="CHEBI:57379"/>
        <dbReference type="ChEBI" id="CHEBI:74151"/>
        <dbReference type="EC" id="2.3.1.225"/>
    </reaction>
</comment>
<feature type="domain" description="UBP-type" evidence="15">
    <location>
        <begin position="611"/>
        <end position="732"/>
    </location>
</feature>
<feature type="compositionally biased region" description="Low complexity" evidence="12">
    <location>
        <begin position="791"/>
        <end position="814"/>
    </location>
</feature>
<protein>
    <recommendedName>
        <fullName evidence="18">UBP-type domain-containing protein</fullName>
    </recommendedName>
</protein>
<keyword evidence="6 13" id="KW-1133">Transmembrane helix</keyword>
<evidence type="ECO:0000256" key="8">
    <source>
        <dbReference type="ARBA" id="ARBA00023139"/>
    </source>
</evidence>
<dbReference type="SUPFAM" id="SSF57850">
    <property type="entry name" value="RING/U-box"/>
    <property type="match status" value="2"/>
</dbReference>
<evidence type="ECO:0000256" key="9">
    <source>
        <dbReference type="ARBA" id="ARBA00023288"/>
    </source>
</evidence>
<keyword evidence="2 13" id="KW-0812">Transmembrane</keyword>
<keyword evidence="17" id="KW-1185">Reference proteome</keyword>
<dbReference type="STRING" id="4829.A0A163KEP9"/>
<dbReference type="PROSITE" id="PS50216">
    <property type="entry name" value="DHHC"/>
    <property type="match status" value="1"/>
</dbReference>
<dbReference type="PROSITE" id="PS50271">
    <property type="entry name" value="ZF_UBP"/>
    <property type="match status" value="1"/>
</dbReference>
<evidence type="ECO:0000259" key="15">
    <source>
        <dbReference type="PROSITE" id="PS50271"/>
    </source>
</evidence>
<dbReference type="InterPro" id="IPR011422">
    <property type="entry name" value="BRAP2/ETP1_RRM"/>
</dbReference>
<dbReference type="InterPro" id="IPR001594">
    <property type="entry name" value="Palmitoyltrfase_DHHC"/>
</dbReference>
<evidence type="ECO:0000256" key="11">
    <source>
        <dbReference type="PROSITE-ProRule" id="PRU00502"/>
    </source>
</evidence>
<dbReference type="PANTHER" id="PTHR24007:SF7">
    <property type="entry name" value="BRCA1-ASSOCIATED PROTEIN"/>
    <property type="match status" value="1"/>
</dbReference>
<evidence type="ECO:0000256" key="1">
    <source>
        <dbReference type="ARBA" id="ARBA00004141"/>
    </source>
</evidence>
<dbReference type="InParanoid" id="A0A163KEP9"/>
<dbReference type="GO" id="GO:0019706">
    <property type="term" value="F:protein-cysteine S-palmitoyltransferase activity"/>
    <property type="evidence" value="ECO:0007669"/>
    <property type="project" value="UniProtKB-EC"/>
</dbReference>
<accession>A0A163KEP9</accession>
<dbReference type="GO" id="GO:0007265">
    <property type="term" value="P:Ras protein signal transduction"/>
    <property type="evidence" value="ECO:0007669"/>
    <property type="project" value="TreeGrafter"/>
</dbReference>
<evidence type="ECO:0000313" key="16">
    <source>
        <dbReference type="EMBL" id="SAM07513.1"/>
    </source>
</evidence>
<gene>
    <name evidence="16" type="primary">ABSGL_13156.1 scaffold 13659</name>
</gene>
<dbReference type="CDD" id="cd16457">
    <property type="entry name" value="RING-H2_BRAP2"/>
    <property type="match status" value="1"/>
</dbReference>
<feature type="region of interest" description="Disordered" evidence="12">
    <location>
        <begin position="1006"/>
        <end position="1037"/>
    </location>
</feature>
<evidence type="ECO:0000256" key="3">
    <source>
        <dbReference type="ARBA" id="ARBA00022723"/>
    </source>
</evidence>
<dbReference type="InterPro" id="IPR013083">
    <property type="entry name" value="Znf_RING/FYVE/PHD"/>
</dbReference>
<dbReference type="Pfam" id="PF02148">
    <property type="entry name" value="zf-UBP"/>
    <property type="match status" value="1"/>
</dbReference>
<keyword evidence="7 13" id="KW-0472">Membrane</keyword>
<dbReference type="PROSITE" id="PS50089">
    <property type="entry name" value="ZF_RING_2"/>
    <property type="match status" value="1"/>
</dbReference>
<keyword evidence="4 11" id="KW-0863">Zinc-finger</keyword>
<evidence type="ECO:0000256" key="7">
    <source>
        <dbReference type="ARBA" id="ARBA00023136"/>
    </source>
</evidence>
<evidence type="ECO:0000259" key="14">
    <source>
        <dbReference type="PROSITE" id="PS50089"/>
    </source>
</evidence>
<dbReference type="Proteomes" id="UP000078561">
    <property type="component" value="Unassembled WGS sequence"/>
</dbReference>
<reference evidence="16" key="1">
    <citation type="submission" date="2016-04" db="EMBL/GenBank/DDBJ databases">
        <authorList>
            <person name="Evans L.H."/>
            <person name="Alamgir A."/>
            <person name="Owens N."/>
            <person name="Weber N.D."/>
            <person name="Virtaneva K."/>
            <person name="Barbian K."/>
            <person name="Babar A."/>
            <person name="Rosenke K."/>
        </authorList>
    </citation>
    <scope>NUCLEOTIDE SEQUENCE [LARGE SCALE GENOMIC DNA]</scope>
    <source>
        <strain evidence="16">CBS 101.48</strain>
    </source>
</reference>
<feature type="transmembrane region" description="Helical" evidence="13">
    <location>
        <begin position="49"/>
        <end position="70"/>
    </location>
</feature>
<dbReference type="GO" id="GO:0008270">
    <property type="term" value="F:zinc ion binding"/>
    <property type="evidence" value="ECO:0007669"/>
    <property type="project" value="UniProtKB-KW"/>
</dbReference>
<dbReference type="OrthoDB" id="163257at2759"/>
<dbReference type="SMART" id="SM00184">
    <property type="entry name" value="RING"/>
    <property type="match status" value="1"/>
</dbReference>
<proteinExistence type="predicted"/>
<evidence type="ECO:0000256" key="10">
    <source>
        <dbReference type="ARBA" id="ARBA00048048"/>
    </source>
</evidence>
<dbReference type="InterPro" id="IPR001607">
    <property type="entry name" value="Znf_UBP"/>
</dbReference>
<feature type="compositionally biased region" description="Polar residues" evidence="12">
    <location>
        <begin position="1015"/>
        <end position="1025"/>
    </location>
</feature>
<dbReference type="Pfam" id="PF07576">
    <property type="entry name" value="BRAP2"/>
    <property type="match status" value="1"/>
</dbReference>
<dbReference type="PANTHER" id="PTHR24007">
    <property type="entry name" value="BRCA1-ASSOCIATED PROTEIN"/>
    <property type="match status" value="1"/>
</dbReference>
<dbReference type="Pfam" id="PF01529">
    <property type="entry name" value="DHHC"/>
    <property type="match status" value="1"/>
</dbReference>
<dbReference type="AlphaFoldDB" id="A0A163KEP9"/>
<evidence type="ECO:0000256" key="4">
    <source>
        <dbReference type="ARBA" id="ARBA00022771"/>
    </source>
</evidence>
<feature type="compositionally biased region" description="Basic residues" evidence="12">
    <location>
        <begin position="1026"/>
        <end position="1037"/>
    </location>
</feature>